<dbReference type="InterPro" id="IPR050266">
    <property type="entry name" value="AB_hydrolase_sf"/>
</dbReference>
<dbReference type="PANTHER" id="PTHR43798">
    <property type="entry name" value="MONOACYLGLYCEROL LIPASE"/>
    <property type="match status" value="1"/>
</dbReference>
<dbReference type="Gene3D" id="3.40.50.1820">
    <property type="entry name" value="alpha/beta hydrolase"/>
    <property type="match status" value="1"/>
</dbReference>
<dbReference type="EMBL" id="NTKD01000054">
    <property type="protein sequence ID" value="PDH37040.1"/>
    <property type="molecule type" value="Genomic_DNA"/>
</dbReference>
<dbReference type="InterPro" id="IPR029058">
    <property type="entry name" value="AB_hydrolase_fold"/>
</dbReference>
<sequence length="311" mass="35156">MQDQGLPREFVMSDAPDWFWKAVETPVTDGQVTVNDCDIHFQSWSDAGKPGLLFVHGHNAHAHWWDFVAPFFQSHFHTAALDLSGMGDSHHRDDYDSETYAEEIIAVLDALSMPEDTIVVAHSFGGAMALPAVAANSDRVGGLVLVDSGVRHPDDVKEREENQEPERLPRSKIYPEREVAIARFRLQPPQQCDNQYVVDHIARHSVEYDDGGWVWKFDEEQSLRMTYEGDLENSLSEINVPIALIYGEDSASYSRRSAEYMQSLKPTMNLFPISNAQHHVFLDQPLAFIQTLAVILKDWGRNIPSAELLNP</sequence>
<protein>
    <submittedName>
        <fullName evidence="2">Alpha/beta hydrolase</fullName>
    </submittedName>
</protein>
<dbReference type="InterPro" id="IPR000073">
    <property type="entry name" value="AB_hydrolase_1"/>
</dbReference>
<dbReference type="PANTHER" id="PTHR43798:SF33">
    <property type="entry name" value="HYDROLASE, PUTATIVE (AFU_ORTHOLOGUE AFUA_2G14860)-RELATED"/>
    <property type="match status" value="1"/>
</dbReference>
<dbReference type="GO" id="GO:0016020">
    <property type="term" value="C:membrane"/>
    <property type="evidence" value="ECO:0007669"/>
    <property type="project" value="TreeGrafter"/>
</dbReference>
<gene>
    <name evidence="2" type="ORF">CNE99_08675</name>
</gene>
<evidence type="ECO:0000259" key="1">
    <source>
        <dbReference type="Pfam" id="PF12697"/>
    </source>
</evidence>
<dbReference type="Pfam" id="PF12697">
    <property type="entry name" value="Abhydrolase_6"/>
    <property type="match status" value="1"/>
</dbReference>
<organism evidence="2 3">
    <name type="scientific">OM182 bacterium MED-G24</name>
    <dbReference type="NCBI Taxonomy" id="1986255"/>
    <lineage>
        <taxon>Bacteria</taxon>
        <taxon>Pseudomonadati</taxon>
        <taxon>Pseudomonadota</taxon>
        <taxon>Gammaproteobacteria</taxon>
        <taxon>OMG group</taxon>
        <taxon>OM182 clade</taxon>
    </lineage>
</organism>
<name>A0A2A5WKJ4_9GAMM</name>
<evidence type="ECO:0000313" key="2">
    <source>
        <dbReference type="EMBL" id="PDH37040.1"/>
    </source>
</evidence>
<proteinExistence type="predicted"/>
<dbReference type="GO" id="GO:0046464">
    <property type="term" value="P:acylglycerol catabolic process"/>
    <property type="evidence" value="ECO:0007669"/>
    <property type="project" value="TreeGrafter"/>
</dbReference>
<feature type="domain" description="AB hydrolase-1" evidence="1">
    <location>
        <begin position="52"/>
        <end position="289"/>
    </location>
</feature>
<reference evidence="2 3" key="1">
    <citation type="submission" date="2017-08" db="EMBL/GenBank/DDBJ databases">
        <title>Fine stratification of microbial communities through a metagenomic profile of the photic zone.</title>
        <authorList>
            <person name="Haro-Moreno J.M."/>
            <person name="Lopez-Perez M."/>
            <person name="De La Torre J."/>
            <person name="Picazo A."/>
            <person name="Camacho A."/>
            <person name="Rodriguez-Valera F."/>
        </authorList>
    </citation>
    <scope>NUCLEOTIDE SEQUENCE [LARGE SCALE GENOMIC DNA]</scope>
    <source>
        <strain evidence="2">MED-G24</strain>
    </source>
</reference>
<comment type="caution">
    <text evidence="2">The sequence shown here is derived from an EMBL/GenBank/DDBJ whole genome shotgun (WGS) entry which is preliminary data.</text>
</comment>
<dbReference type="Proteomes" id="UP000219327">
    <property type="component" value="Unassembled WGS sequence"/>
</dbReference>
<dbReference type="SUPFAM" id="SSF53474">
    <property type="entry name" value="alpha/beta-Hydrolases"/>
    <property type="match status" value="1"/>
</dbReference>
<evidence type="ECO:0000313" key="3">
    <source>
        <dbReference type="Proteomes" id="UP000219327"/>
    </source>
</evidence>
<dbReference type="GO" id="GO:0047372">
    <property type="term" value="F:monoacylglycerol lipase activity"/>
    <property type="evidence" value="ECO:0007669"/>
    <property type="project" value="TreeGrafter"/>
</dbReference>
<keyword evidence="2" id="KW-0378">Hydrolase</keyword>
<accession>A0A2A5WKJ4</accession>
<dbReference type="AlphaFoldDB" id="A0A2A5WKJ4"/>